<evidence type="ECO:0000313" key="2">
    <source>
        <dbReference type="EMBL" id="TQM63677.1"/>
    </source>
</evidence>
<evidence type="ECO:0000259" key="1">
    <source>
        <dbReference type="Pfam" id="PF00582"/>
    </source>
</evidence>
<dbReference type="Gene3D" id="3.40.50.620">
    <property type="entry name" value="HUPs"/>
    <property type="match status" value="1"/>
</dbReference>
<dbReference type="Proteomes" id="UP000316747">
    <property type="component" value="Unassembled WGS sequence"/>
</dbReference>
<gene>
    <name evidence="2" type="ORF">FBY41_0019</name>
</gene>
<proteinExistence type="predicted"/>
<dbReference type="AlphaFoldDB" id="A0A543HZA6"/>
<dbReference type="SUPFAM" id="SSF52402">
    <property type="entry name" value="Adenine nucleotide alpha hydrolases-like"/>
    <property type="match status" value="1"/>
</dbReference>
<name>A0A543HZA6_9MICO</name>
<feature type="domain" description="UspA" evidence="1">
    <location>
        <begin position="23"/>
        <end position="168"/>
    </location>
</feature>
<keyword evidence="3" id="KW-1185">Reference proteome</keyword>
<sequence>MTRHETPPQPAPSRMTEFHGHPLVVAVTEQPEALVVLTAASLARATGAEALYFAFVDPARYVDEELPDGSVRHHSVDSDIGDELWPERERRIVHWVSEVMRGSDIPWHFRYLAGRADRALTHLARAVDAAAFVVGTQTRPHRRARDFLAQSLSMQLAHRQHRPVLVVPLVVVDWHAPGPWE</sequence>
<evidence type="ECO:0000313" key="3">
    <source>
        <dbReference type="Proteomes" id="UP000316747"/>
    </source>
</evidence>
<accession>A0A543HZA6</accession>
<comment type="caution">
    <text evidence="2">The sequence shown here is derived from an EMBL/GenBank/DDBJ whole genome shotgun (WGS) entry which is preliminary data.</text>
</comment>
<protein>
    <submittedName>
        <fullName evidence="2">Universal stress protein family protein</fullName>
    </submittedName>
</protein>
<dbReference type="Pfam" id="PF00582">
    <property type="entry name" value="Usp"/>
    <property type="match status" value="1"/>
</dbReference>
<reference evidence="2 3" key="1">
    <citation type="submission" date="2019-06" db="EMBL/GenBank/DDBJ databases">
        <title>Genome sequencing of plant associated microbes to promote plant fitness in Sorghum bicolor and Oryza sativa.</title>
        <authorList>
            <person name="Coleman-Derr D."/>
        </authorList>
    </citation>
    <scope>NUCLEOTIDE SEQUENCE [LARGE SCALE GENOMIC DNA]</scope>
    <source>
        <strain evidence="2 3">KV-663</strain>
    </source>
</reference>
<dbReference type="InterPro" id="IPR006016">
    <property type="entry name" value="UspA"/>
</dbReference>
<dbReference type="InterPro" id="IPR014729">
    <property type="entry name" value="Rossmann-like_a/b/a_fold"/>
</dbReference>
<organism evidence="2 3">
    <name type="scientific">Humibacillus xanthopallidus</name>
    <dbReference type="NCBI Taxonomy" id="412689"/>
    <lineage>
        <taxon>Bacteria</taxon>
        <taxon>Bacillati</taxon>
        <taxon>Actinomycetota</taxon>
        <taxon>Actinomycetes</taxon>
        <taxon>Micrococcales</taxon>
        <taxon>Intrasporangiaceae</taxon>
        <taxon>Humibacillus</taxon>
    </lineage>
</organism>
<dbReference type="RefSeq" id="WP_221629177.1">
    <property type="nucleotide sequence ID" value="NZ_VFPM01000001.1"/>
</dbReference>
<dbReference type="EMBL" id="VFPM01000001">
    <property type="protein sequence ID" value="TQM63677.1"/>
    <property type="molecule type" value="Genomic_DNA"/>
</dbReference>